<comment type="caution">
    <text evidence="1">The sequence shown here is derived from an EMBL/GenBank/DDBJ whole genome shotgun (WGS) entry which is preliminary data.</text>
</comment>
<sequence length="155" mass="17411">MHHDGHCGCGHDHSHTHTHDCGCGHEHGPAQGELTPAMEDFLHHLHHHHFLPVARFLVESSVEEDFCAVALAPVYLRAPDESMESVKETAAMLLELEKMGYLTLDYDYPLDRYSYKEYKESELYAYFCRTVAEGTGRAGFLGDRPVLELGSIAPT</sequence>
<gene>
    <name evidence="1" type="ORF">H8S34_08790</name>
</gene>
<dbReference type="EMBL" id="JACOPR010000004">
    <property type="protein sequence ID" value="MBC5730926.1"/>
    <property type="molecule type" value="Genomic_DNA"/>
</dbReference>
<protein>
    <submittedName>
        <fullName evidence="1">Uncharacterized protein</fullName>
    </submittedName>
</protein>
<accession>A0ABR7HTT5</accession>
<organism evidence="1 2">
    <name type="scientific">Pseudoflavonifractor hominis</name>
    <dbReference type="NCBI Taxonomy" id="2763059"/>
    <lineage>
        <taxon>Bacteria</taxon>
        <taxon>Bacillati</taxon>
        <taxon>Bacillota</taxon>
        <taxon>Clostridia</taxon>
        <taxon>Eubacteriales</taxon>
        <taxon>Oscillospiraceae</taxon>
        <taxon>Pseudoflavonifractor</taxon>
    </lineage>
</organism>
<evidence type="ECO:0000313" key="2">
    <source>
        <dbReference type="Proteomes" id="UP000660021"/>
    </source>
</evidence>
<keyword evidence="2" id="KW-1185">Reference proteome</keyword>
<proteinExistence type="predicted"/>
<name>A0ABR7HTT5_9FIRM</name>
<dbReference type="RefSeq" id="WP_186963744.1">
    <property type="nucleotide sequence ID" value="NZ_JACOPR010000004.1"/>
</dbReference>
<evidence type="ECO:0000313" key="1">
    <source>
        <dbReference type="EMBL" id="MBC5730926.1"/>
    </source>
</evidence>
<dbReference type="Proteomes" id="UP000660021">
    <property type="component" value="Unassembled WGS sequence"/>
</dbReference>
<reference evidence="1 2" key="1">
    <citation type="submission" date="2020-08" db="EMBL/GenBank/DDBJ databases">
        <title>Genome public.</title>
        <authorList>
            <person name="Liu C."/>
            <person name="Sun Q."/>
        </authorList>
    </citation>
    <scope>NUCLEOTIDE SEQUENCE [LARGE SCALE GENOMIC DNA]</scope>
    <source>
        <strain evidence="1 2">New-38</strain>
    </source>
</reference>